<dbReference type="PRINTS" id="PR00111">
    <property type="entry name" value="ABHYDROLASE"/>
</dbReference>
<dbReference type="InterPro" id="IPR000073">
    <property type="entry name" value="AB_hydrolase_1"/>
</dbReference>
<dbReference type="AlphaFoldDB" id="A0A554NBB5"/>
<protein>
    <submittedName>
        <fullName evidence="2">Alpha/beta hydrolase</fullName>
    </submittedName>
</protein>
<dbReference type="InParanoid" id="A0A554NBB5"/>
<feature type="domain" description="AB hydrolase-1" evidence="1">
    <location>
        <begin position="29"/>
        <end position="258"/>
    </location>
</feature>
<dbReference type="Proteomes" id="UP000319894">
    <property type="component" value="Unassembled WGS sequence"/>
</dbReference>
<evidence type="ECO:0000259" key="1">
    <source>
        <dbReference type="Pfam" id="PF00561"/>
    </source>
</evidence>
<name>A0A554NBB5_9EURY</name>
<organism evidence="2 3">
    <name type="scientific">Haloglomus irregulare</name>
    <dbReference type="NCBI Taxonomy" id="2234134"/>
    <lineage>
        <taxon>Archaea</taxon>
        <taxon>Methanobacteriati</taxon>
        <taxon>Methanobacteriota</taxon>
        <taxon>Stenosarchaea group</taxon>
        <taxon>Halobacteria</taxon>
        <taxon>Halobacteriales</taxon>
        <taxon>Natronomonadaceae</taxon>
        <taxon>Haloglomus</taxon>
    </lineage>
</organism>
<reference evidence="2 3" key="1">
    <citation type="submission" date="2018-06" db="EMBL/GenBank/DDBJ databases">
        <title>Natronomonas sp. F16-60 a new haloarchaeon isolated from a solar saltern of Isla Cristina, Huelva, Spain.</title>
        <authorList>
            <person name="Duran-Viseras A."/>
            <person name="Sanchez-Porro C."/>
            <person name="Ventosa A."/>
        </authorList>
    </citation>
    <scope>NUCLEOTIDE SEQUENCE [LARGE SCALE GENOMIC DNA]</scope>
    <source>
        <strain evidence="2 3">F16-60</strain>
    </source>
</reference>
<evidence type="ECO:0000313" key="2">
    <source>
        <dbReference type="EMBL" id="TSD14270.1"/>
    </source>
</evidence>
<dbReference type="PANTHER" id="PTHR43798">
    <property type="entry name" value="MONOACYLGLYCEROL LIPASE"/>
    <property type="match status" value="1"/>
</dbReference>
<dbReference type="GO" id="GO:0016787">
    <property type="term" value="F:hydrolase activity"/>
    <property type="evidence" value="ECO:0007669"/>
    <property type="project" value="UniProtKB-KW"/>
</dbReference>
<dbReference type="EMBL" id="QMDX01000004">
    <property type="protein sequence ID" value="TSD14270.1"/>
    <property type="molecule type" value="Genomic_DNA"/>
</dbReference>
<dbReference type="InterPro" id="IPR050266">
    <property type="entry name" value="AB_hydrolase_sf"/>
</dbReference>
<accession>A0A554NBB5</accession>
<dbReference type="InterPro" id="IPR029058">
    <property type="entry name" value="AB_hydrolase_fold"/>
</dbReference>
<dbReference type="Gene3D" id="3.40.50.1820">
    <property type="entry name" value="alpha/beta hydrolase"/>
    <property type="match status" value="1"/>
</dbReference>
<gene>
    <name evidence="2" type="ORF">DP107_08445</name>
</gene>
<sequence>MATDESPATRLYRHRHDTLVTERGDPADPSLVCAHGTLMDRTMFRPQLEALSDDYHVLAYDLRARTEWHARPYDLYDLADDCAALLAARGIDSCILAGMSMGGFMALRFADRYPERLDGIVMIDSIAQPHEEADIEQYGQMITTTRELGEVPEPMGETVRHILFGATSNAERAALVDGWVQRWLTYPGEAVYQEVSSWLERPDFTDELAGIEVPVLAIHGEEDTALEMEKAEDMVGHLPDARLESIPEAGHSSNLENPAAANAAIREFLADVY</sequence>
<dbReference type="RefSeq" id="WP_144261717.1">
    <property type="nucleotide sequence ID" value="NZ_QMDX01000004.1"/>
</dbReference>
<comment type="caution">
    <text evidence="2">The sequence shown here is derived from an EMBL/GenBank/DDBJ whole genome shotgun (WGS) entry which is preliminary data.</text>
</comment>
<dbReference type="SUPFAM" id="SSF53474">
    <property type="entry name" value="alpha/beta-Hydrolases"/>
    <property type="match status" value="1"/>
</dbReference>
<evidence type="ECO:0000313" key="3">
    <source>
        <dbReference type="Proteomes" id="UP000319894"/>
    </source>
</evidence>
<keyword evidence="2" id="KW-0378">Hydrolase</keyword>
<keyword evidence="3" id="KW-1185">Reference proteome</keyword>
<dbReference type="Pfam" id="PF00561">
    <property type="entry name" value="Abhydrolase_1"/>
    <property type="match status" value="1"/>
</dbReference>
<proteinExistence type="predicted"/>
<dbReference type="OrthoDB" id="7531at2157"/>